<gene>
    <name evidence="1" type="ORF">I79_011788</name>
</gene>
<evidence type="ECO:0000313" key="1">
    <source>
        <dbReference type="EMBL" id="EGW09781.1"/>
    </source>
</evidence>
<dbReference type="AlphaFoldDB" id="G3HM40"/>
<dbReference type="EMBL" id="JH000503">
    <property type="protein sequence ID" value="EGW09781.1"/>
    <property type="molecule type" value="Genomic_DNA"/>
</dbReference>
<dbReference type="Proteomes" id="UP000001075">
    <property type="component" value="Unassembled WGS sequence"/>
</dbReference>
<accession>G3HM40</accession>
<dbReference type="InParanoid" id="G3HM40"/>
<reference evidence="2" key="1">
    <citation type="journal article" date="2011" name="Nat. Biotechnol.">
        <title>The genomic sequence of the Chinese hamster ovary (CHO)-K1 cell line.</title>
        <authorList>
            <person name="Xu X."/>
            <person name="Nagarajan H."/>
            <person name="Lewis N.E."/>
            <person name="Pan S."/>
            <person name="Cai Z."/>
            <person name="Liu X."/>
            <person name="Chen W."/>
            <person name="Xie M."/>
            <person name="Wang W."/>
            <person name="Hammond S."/>
            <person name="Andersen M.R."/>
            <person name="Neff N."/>
            <person name="Passarelli B."/>
            <person name="Koh W."/>
            <person name="Fan H.C."/>
            <person name="Wang J."/>
            <person name="Gui Y."/>
            <person name="Lee K.H."/>
            <person name="Betenbaugh M.J."/>
            <person name="Quake S.R."/>
            <person name="Famili I."/>
            <person name="Palsson B.O."/>
            <person name="Wang J."/>
        </authorList>
    </citation>
    <scope>NUCLEOTIDE SEQUENCE [LARGE SCALE GENOMIC DNA]</scope>
    <source>
        <strain evidence="2">CHO K1 cell line</strain>
    </source>
</reference>
<evidence type="ECO:0000313" key="2">
    <source>
        <dbReference type="Proteomes" id="UP000001075"/>
    </source>
</evidence>
<name>G3HM40_CRIGR</name>
<protein>
    <submittedName>
        <fullName evidence="1">Uncharacterized protein</fullName>
    </submittedName>
</protein>
<organism evidence="1 2">
    <name type="scientific">Cricetulus griseus</name>
    <name type="common">Chinese hamster</name>
    <name type="synonym">Cricetulus barabensis griseus</name>
    <dbReference type="NCBI Taxonomy" id="10029"/>
    <lineage>
        <taxon>Eukaryota</taxon>
        <taxon>Metazoa</taxon>
        <taxon>Chordata</taxon>
        <taxon>Craniata</taxon>
        <taxon>Vertebrata</taxon>
        <taxon>Euteleostomi</taxon>
        <taxon>Mammalia</taxon>
        <taxon>Eutheria</taxon>
        <taxon>Euarchontoglires</taxon>
        <taxon>Glires</taxon>
        <taxon>Rodentia</taxon>
        <taxon>Myomorpha</taxon>
        <taxon>Muroidea</taxon>
        <taxon>Cricetidae</taxon>
        <taxon>Cricetinae</taxon>
        <taxon>Cricetulus</taxon>
    </lineage>
</organism>
<proteinExistence type="predicted"/>
<sequence>MLFLMFKIPVKDHATYALHENAQLHSNSRALKHRAVSNTVTTQVQSVMDTSTNTKPVTSHLQAYRGSGHTARTDYMNKL</sequence>